<name>A0A428P9V1_9HYPO</name>
<evidence type="ECO:0000313" key="2">
    <source>
        <dbReference type="Proteomes" id="UP000288168"/>
    </source>
</evidence>
<gene>
    <name evidence="1" type="ORF">CEP54_012281</name>
</gene>
<keyword evidence="2" id="KW-1185">Reference proteome</keyword>
<proteinExistence type="predicted"/>
<sequence>MGMVIDRFPQYRLWKSKLLEYLREEFPESSSEISVTEHGTEYVLTIPDMLTPKQRRHILRHVCYRPESD</sequence>
<dbReference type="AlphaFoldDB" id="A0A428P9V1"/>
<comment type="caution">
    <text evidence="1">The sequence shown here is derived from an EMBL/GenBank/DDBJ whole genome shotgun (WGS) entry which is preliminary data.</text>
</comment>
<protein>
    <submittedName>
        <fullName evidence="1">Uncharacterized protein</fullName>
    </submittedName>
</protein>
<dbReference type="EMBL" id="NKCI01000174">
    <property type="protein sequence ID" value="RSL49749.1"/>
    <property type="molecule type" value="Genomic_DNA"/>
</dbReference>
<accession>A0A428P9V1</accession>
<dbReference type="Proteomes" id="UP000288168">
    <property type="component" value="Unassembled WGS sequence"/>
</dbReference>
<dbReference type="OrthoDB" id="10326772at2759"/>
<reference evidence="1 2" key="1">
    <citation type="submission" date="2017-06" db="EMBL/GenBank/DDBJ databases">
        <title>Comparative genomic analysis of Ambrosia Fusariam Clade fungi.</title>
        <authorList>
            <person name="Stajich J.E."/>
            <person name="Carrillo J."/>
            <person name="Kijimoto T."/>
            <person name="Eskalen A."/>
            <person name="O'Donnell K."/>
            <person name="Kasson M."/>
        </authorList>
    </citation>
    <scope>NUCLEOTIDE SEQUENCE [LARGE SCALE GENOMIC DNA]</scope>
    <source>
        <strain evidence="1 2">NRRL62584</strain>
    </source>
</reference>
<organism evidence="1 2">
    <name type="scientific">Fusarium duplospermum</name>
    <dbReference type="NCBI Taxonomy" id="1325734"/>
    <lineage>
        <taxon>Eukaryota</taxon>
        <taxon>Fungi</taxon>
        <taxon>Dikarya</taxon>
        <taxon>Ascomycota</taxon>
        <taxon>Pezizomycotina</taxon>
        <taxon>Sordariomycetes</taxon>
        <taxon>Hypocreomycetidae</taxon>
        <taxon>Hypocreales</taxon>
        <taxon>Nectriaceae</taxon>
        <taxon>Fusarium</taxon>
        <taxon>Fusarium solani species complex</taxon>
    </lineage>
</organism>
<evidence type="ECO:0000313" key="1">
    <source>
        <dbReference type="EMBL" id="RSL49749.1"/>
    </source>
</evidence>